<comment type="caution">
    <text evidence="10">The sequence shown here is derived from an EMBL/GenBank/DDBJ whole genome shotgun (WGS) entry which is preliminary data.</text>
</comment>
<evidence type="ECO:0000256" key="6">
    <source>
        <dbReference type="ARBA" id="ARBA00023002"/>
    </source>
</evidence>
<dbReference type="PANTHER" id="PTHR43720:SF2">
    <property type="entry name" value="2-AMINOMUCONIC SEMIALDEHYDE DEHYDROGENASE"/>
    <property type="match status" value="1"/>
</dbReference>
<keyword evidence="3" id="KW-0547">Nucleotide-binding</keyword>
<dbReference type="GO" id="GO:0006412">
    <property type="term" value="P:translation"/>
    <property type="evidence" value="ECO:0007669"/>
    <property type="project" value="UniProtKB-KW"/>
</dbReference>
<evidence type="ECO:0000256" key="4">
    <source>
        <dbReference type="ARBA" id="ARBA00022840"/>
    </source>
</evidence>
<keyword evidence="5" id="KW-0648">Protein biosynthesis</keyword>
<protein>
    <recommendedName>
        <fullName evidence="9">Aldehyde dehydrogenase domain-containing protein</fullName>
    </recommendedName>
</protein>
<dbReference type="InterPro" id="IPR020751">
    <property type="entry name" value="aa-tRNA-synth_I_codon-bd_sub2"/>
</dbReference>
<keyword evidence="6" id="KW-0560">Oxidoreductase</keyword>
<dbReference type="InterPro" id="IPR016163">
    <property type="entry name" value="Ald_DH_C"/>
</dbReference>
<dbReference type="GO" id="GO:0000049">
    <property type="term" value="F:tRNA binding"/>
    <property type="evidence" value="ECO:0007669"/>
    <property type="project" value="InterPro"/>
</dbReference>
<dbReference type="Gene3D" id="3.40.605.10">
    <property type="entry name" value="Aldehyde Dehydrogenase, Chain A, domain 1"/>
    <property type="match status" value="1"/>
</dbReference>
<dbReference type="GO" id="GO:0016620">
    <property type="term" value="F:oxidoreductase activity, acting on the aldehyde or oxo group of donors, NAD or NADP as acceptor"/>
    <property type="evidence" value="ECO:0007669"/>
    <property type="project" value="InterPro"/>
</dbReference>
<dbReference type="InterPro" id="IPR008925">
    <property type="entry name" value="aa_tRNA-synth_I_cd-bd_sf"/>
</dbReference>
<keyword evidence="7" id="KW-0520">NAD</keyword>
<keyword evidence="2" id="KW-0436">Ligase</keyword>
<dbReference type="AlphaFoldDB" id="A0A1G2UF14"/>
<name>A0A1G2UF14_9BACT</name>
<dbReference type="SUPFAM" id="SSF48163">
    <property type="entry name" value="An anticodon-binding domain of class I aminoacyl-tRNA synthetases"/>
    <property type="match status" value="1"/>
</dbReference>
<dbReference type="GO" id="GO:0004812">
    <property type="term" value="F:aminoacyl-tRNA ligase activity"/>
    <property type="evidence" value="ECO:0007669"/>
    <property type="project" value="UniProtKB-KW"/>
</dbReference>
<dbReference type="SUPFAM" id="SSF53720">
    <property type="entry name" value="ALDH-like"/>
    <property type="match status" value="1"/>
</dbReference>
<dbReference type="InterPro" id="IPR016160">
    <property type="entry name" value="Ald_DH_CS_CYS"/>
</dbReference>
<proteinExistence type="inferred from homology"/>
<evidence type="ECO:0000256" key="8">
    <source>
        <dbReference type="ARBA" id="ARBA00023146"/>
    </source>
</evidence>
<dbReference type="PROSITE" id="PS00070">
    <property type="entry name" value="ALDEHYDE_DEHYDR_CYS"/>
    <property type="match status" value="1"/>
</dbReference>
<accession>A0A1G2UF14</accession>
<dbReference type="GO" id="GO:0005524">
    <property type="term" value="F:ATP binding"/>
    <property type="evidence" value="ECO:0007669"/>
    <property type="project" value="UniProtKB-KW"/>
</dbReference>
<dbReference type="InterPro" id="IPR015590">
    <property type="entry name" value="Aldehyde_DH_dom"/>
</dbReference>
<evidence type="ECO:0000256" key="2">
    <source>
        <dbReference type="ARBA" id="ARBA00022598"/>
    </source>
</evidence>
<evidence type="ECO:0000256" key="7">
    <source>
        <dbReference type="ARBA" id="ARBA00023027"/>
    </source>
</evidence>
<dbReference type="EMBL" id="MHWM01000032">
    <property type="protein sequence ID" value="OHB08029.1"/>
    <property type="molecule type" value="Genomic_DNA"/>
</dbReference>
<dbReference type="InterPro" id="IPR016162">
    <property type="entry name" value="Ald_DH_N"/>
</dbReference>
<evidence type="ECO:0000313" key="10">
    <source>
        <dbReference type="EMBL" id="OHB08029.1"/>
    </source>
</evidence>
<dbReference type="Proteomes" id="UP000177096">
    <property type="component" value="Unassembled WGS sequence"/>
</dbReference>
<evidence type="ECO:0000256" key="5">
    <source>
        <dbReference type="ARBA" id="ARBA00022917"/>
    </source>
</evidence>
<comment type="similarity">
    <text evidence="1">Belongs to the aldehyde dehydrogenase family.</text>
</comment>
<sequence>MVNTLLSVRRKPVLKKQVVSSKYFSPYRKIDFFEVDKKAKQLADLIEVHFEKLTDILLRYESFEVVQDEVNRALDLLRNLRENKKFFFLRVGAVASFLPRNQPLYAFSCFVIVPSLMASEVHFRIPQSMMLFFQDMLDLLEIKKLFPNIFVSQKQRSEFLRERSALLVNPKTKESIPATEAVIFTGLPSHASKLRFIFDKRTLFISNGAGHNPVVVSKDANLNKAIEAVLTLGLYNQGQDCAAPNAVLVHKDILPNFLRQLREGLSKVKIGSYNNKSSRVGPISDPDDLVRIEDFLIKNREWLDSSTKGVIRTSEAIVEPTIICKPLRCGGNYNEIFAPTIFVQEYADNSELASYFENDRYLMNAMYVTLYGTSNYINKLIGKIYHGKLLHDKSSFIHNTHLHARGVERGINPYGGYGYGASSLSINGKIITMPTLPQRDIYKWIVKPILNKKTLNFHQQKYDIFTKIQEKDIGKLLKLKLSNSSDSSHDNINSNNIYLDLDLIKDKKSRFIHLNPAYSHTLLEVPNVKYIVSMTDDDIKLIKKLNKLLDRKSKLNLNKFITLLYALPKSANATEERNIANQRIFFQNLYQLLFGKKSGPKLTNFLWEIDKSDIKDLLDV</sequence>
<evidence type="ECO:0000256" key="3">
    <source>
        <dbReference type="ARBA" id="ARBA00022741"/>
    </source>
</evidence>
<dbReference type="Pfam" id="PF00171">
    <property type="entry name" value="Aldedh"/>
    <property type="match status" value="1"/>
</dbReference>
<dbReference type="Gene3D" id="1.10.10.350">
    <property type="match status" value="1"/>
</dbReference>
<evidence type="ECO:0000259" key="9">
    <source>
        <dbReference type="Pfam" id="PF00171"/>
    </source>
</evidence>
<evidence type="ECO:0000256" key="1">
    <source>
        <dbReference type="ARBA" id="ARBA00009986"/>
    </source>
</evidence>
<keyword evidence="8" id="KW-0030">Aminoacyl-tRNA synthetase</keyword>
<dbReference type="Gene3D" id="3.40.309.10">
    <property type="entry name" value="Aldehyde Dehydrogenase, Chain A, domain 2"/>
    <property type="match status" value="1"/>
</dbReference>
<reference evidence="10 11" key="1">
    <citation type="journal article" date="2016" name="Nat. Commun.">
        <title>Thousands of microbial genomes shed light on interconnected biogeochemical processes in an aquifer system.</title>
        <authorList>
            <person name="Anantharaman K."/>
            <person name="Brown C.T."/>
            <person name="Hug L.A."/>
            <person name="Sharon I."/>
            <person name="Castelle C.J."/>
            <person name="Probst A.J."/>
            <person name="Thomas B.C."/>
            <person name="Singh A."/>
            <person name="Wilkins M.J."/>
            <person name="Karaoz U."/>
            <person name="Brodie E.L."/>
            <person name="Williams K.H."/>
            <person name="Hubbard S.S."/>
            <person name="Banfield J.F."/>
        </authorList>
    </citation>
    <scope>NUCLEOTIDE SEQUENCE [LARGE SCALE GENOMIC DNA]</scope>
</reference>
<gene>
    <name evidence="10" type="ORF">A3I86_01465</name>
</gene>
<organism evidence="10 11">
    <name type="scientific">Candidatus Zambryskibacteria bacterium RIFCSPLOWO2_02_FULL_39_14</name>
    <dbReference type="NCBI Taxonomy" id="1802769"/>
    <lineage>
        <taxon>Bacteria</taxon>
        <taxon>Candidatus Zambryskiibacteriota</taxon>
    </lineage>
</organism>
<keyword evidence="4" id="KW-0067">ATP-binding</keyword>
<evidence type="ECO:0000313" key="11">
    <source>
        <dbReference type="Proteomes" id="UP000177096"/>
    </source>
</evidence>
<dbReference type="InterPro" id="IPR016161">
    <property type="entry name" value="Ald_DH/histidinol_DH"/>
</dbReference>
<feature type="domain" description="Aldehyde dehydrogenase" evidence="9">
    <location>
        <begin position="178"/>
        <end position="365"/>
    </location>
</feature>
<dbReference type="PANTHER" id="PTHR43720">
    <property type="entry name" value="2-AMINOMUCONIC SEMIALDEHYDE DEHYDROGENASE"/>
    <property type="match status" value="1"/>
</dbReference>